<protein>
    <submittedName>
        <fullName evidence="2">Uncharacterized protein</fullName>
    </submittedName>
</protein>
<feature type="chain" id="PRO_5033024199" evidence="1">
    <location>
        <begin position="21"/>
        <end position="143"/>
    </location>
</feature>
<feature type="signal peptide" evidence="1">
    <location>
        <begin position="1"/>
        <end position="20"/>
    </location>
</feature>
<dbReference type="InterPro" id="IPR058512">
    <property type="entry name" value="DUF8199"/>
</dbReference>
<dbReference type="InterPro" id="IPR058060">
    <property type="entry name" value="HYC_CC_PP"/>
</dbReference>
<evidence type="ECO:0000313" key="3">
    <source>
        <dbReference type="Proteomes" id="UP000524404"/>
    </source>
</evidence>
<organism evidence="2 3">
    <name type="scientific">Arcicella rosea</name>
    <dbReference type="NCBI Taxonomy" id="502909"/>
    <lineage>
        <taxon>Bacteria</taxon>
        <taxon>Pseudomonadati</taxon>
        <taxon>Bacteroidota</taxon>
        <taxon>Cytophagia</taxon>
        <taxon>Cytophagales</taxon>
        <taxon>Flectobacillaceae</taxon>
        <taxon>Arcicella</taxon>
    </lineage>
</organism>
<dbReference type="AlphaFoldDB" id="A0A841EWV9"/>
<dbReference type="Pfam" id="PF26622">
    <property type="entry name" value="DUF8199"/>
    <property type="match status" value="1"/>
</dbReference>
<reference evidence="2 3" key="1">
    <citation type="submission" date="2020-08" db="EMBL/GenBank/DDBJ databases">
        <title>Functional genomics of gut bacteria from endangered species of beetles.</title>
        <authorList>
            <person name="Carlos-Shanley C."/>
        </authorList>
    </citation>
    <scope>NUCLEOTIDE SEQUENCE [LARGE SCALE GENOMIC DNA]</scope>
    <source>
        <strain evidence="2 3">S00070</strain>
    </source>
</reference>
<name>A0A841EWV9_9BACT</name>
<gene>
    <name evidence="2" type="ORF">HNP25_003470</name>
</gene>
<evidence type="ECO:0000256" key="1">
    <source>
        <dbReference type="SAM" id="SignalP"/>
    </source>
</evidence>
<dbReference type="NCBIfam" id="NF047658">
    <property type="entry name" value="HYC_CC_PP"/>
    <property type="match status" value="1"/>
</dbReference>
<dbReference type="EMBL" id="JACHKT010000029">
    <property type="protein sequence ID" value="MBB6004800.1"/>
    <property type="molecule type" value="Genomic_DNA"/>
</dbReference>
<keyword evidence="1" id="KW-0732">Signal</keyword>
<keyword evidence="3" id="KW-1185">Reference proteome</keyword>
<proteinExistence type="predicted"/>
<accession>A0A841EWV9</accession>
<evidence type="ECO:0000313" key="2">
    <source>
        <dbReference type="EMBL" id="MBB6004800.1"/>
    </source>
</evidence>
<dbReference type="RefSeq" id="WP_184136053.1">
    <property type="nucleotide sequence ID" value="NZ_JACHKT010000029.1"/>
</dbReference>
<comment type="caution">
    <text evidence="2">The sequence shown here is derived from an EMBL/GenBank/DDBJ whole genome shotgun (WGS) entry which is preliminary data.</text>
</comment>
<dbReference type="Proteomes" id="UP000524404">
    <property type="component" value="Unassembled WGS sequence"/>
</dbReference>
<sequence length="143" mass="16237">MKKILIRIFCLLMAFQVLFASVGFAMYEHLCKISGKSKITYTQPKRSCCASKAKMTNNSSKTTIKRAKCCSDAVTHYKISPNASQGVHLDFHFPAFDWLAETPVLPTFSWASQSVSFKIPHYYNTAPPLFGRERLIFIQSFLI</sequence>